<dbReference type="RefSeq" id="WP_094059719.1">
    <property type="nucleotide sequence ID" value="NZ_CP022530.1"/>
</dbReference>
<dbReference type="OrthoDB" id="9795206at2"/>
<accession>A0A222FHI2</accession>
<dbReference type="GO" id="GO:0016747">
    <property type="term" value="F:acyltransferase activity, transferring groups other than amino-acyl groups"/>
    <property type="evidence" value="ECO:0007669"/>
    <property type="project" value="InterPro"/>
</dbReference>
<dbReference type="Proteomes" id="UP000202440">
    <property type="component" value="Chromosome"/>
</dbReference>
<dbReference type="SUPFAM" id="SSF55729">
    <property type="entry name" value="Acyl-CoA N-acyltransferases (Nat)"/>
    <property type="match status" value="1"/>
</dbReference>
<evidence type="ECO:0000313" key="4">
    <source>
        <dbReference type="EMBL" id="ASP38527.1"/>
    </source>
</evidence>
<feature type="domain" description="N-acetyltransferase" evidence="3">
    <location>
        <begin position="3"/>
        <end position="168"/>
    </location>
</feature>
<reference evidence="4 5" key="1">
    <citation type="submission" date="2017-07" db="EMBL/GenBank/DDBJ databases">
        <title>Annotated genome sequence of Bacterioplanes sanyensis isolated from Red Sea.</title>
        <authorList>
            <person name="Rehman Z.U."/>
        </authorList>
    </citation>
    <scope>NUCLEOTIDE SEQUENCE [LARGE SCALE GENOMIC DNA]</scope>
    <source>
        <strain evidence="4 5">NV9</strain>
    </source>
</reference>
<proteinExistence type="predicted"/>
<dbReference type="Pfam" id="PF00583">
    <property type="entry name" value="Acetyltransf_1"/>
    <property type="match status" value="1"/>
</dbReference>
<dbReference type="InterPro" id="IPR050832">
    <property type="entry name" value="Bact_Acetyltransf"/>
</dbReference>
<dbReference type="PROSITE" id="PS51186">
    <property type="entry name" value="GNAT"/>
    <property type="match status" value="1"/>
</dbReference>
<dbReference type="PANTHER" id="PTHR43877">
    <property type="entry name" value="AMINOALKYLPHOSPHONATE N-ACETYLTRANSFERASE-RELATED-RELATED"/>
    <property type="match status" value="1"/>
</dbReference>
<keyword evidence="2" id="KW-0012">Acyltransferase</keyword>
<dbReference type="Gene3D" id="3.40.630.30">
    <property type="match status" value="1"/>
</dbReference>
<dbReference type="KEGG" id="bsan:CHH28_07500"/>
<dbReference type="CDD" id="cd04301">
    <property type="entry name" value="NAT_SF"/>
    <property type="match status" value="1"/>
</dbReference>
<dbReference type="InterPro" id="IPR016181">
    <property type="entry name" value="Acyl_CoA_acyltransferase"/>
</dbReference>
<keyword evidence="1 4" id="KW-0808">Transferase</keyword>
<dbReference type="EMBL" id="CP022530">
    <property type="protein sequence ID" value="ASP38527.1"/>
    <property type="molecule type" value="Genomic_DNA"/>
</dbReference>
<dbReference type="InterPro" id="IPR000182">
    <property type="entry name" value="GNAT_dom"/>
</dbReference>
<name>A0A222FHI2_9GAMM</name>
<gene>
    <name evidence="4" type="ORF">CHH28_07500</name>
</gene>
<evidence type="ECO:0000313" key="5">
    <source>
        <dbReference type="Proteomes" id="UP000202440"/>
    </source>
</evidence>
<evidence type="ECO:0000259" key="3">
    <source>
        <dbReference type="PROSITE" id="PS51186"/>
    </source>
</evidence>
<dbReference type="PANTHER" id="PTHR43877:SF2">
    <property type="entry name" value="AMINOALKYLPHOSPHONATE N-ACETYLTRANSFERASE-RELATED"/>
    <property type="match status" value="1"/>
</dbReference>
<evidence type="ECO:0000256" key="2">
    <source>
        <dbReference type="ARBA" id="ARBA00023315"/>
    </source>
</evidence>
<keyword evidence="5" id="KW-1185">Reference proteome</keyword>
<dbReference type="AlphaFoldDB" id="A0A222FHI2"/>
<evidence type="ECO:0000256" key="1">
    <source>
        <dbReference type="ARBA" id="ARBA00022679"/>
    </source>
</evidence>
<organism evidence="4 5">
    <name type="scientific">Bacterioplanes sanyensis</name>
    <dbReference type="NCBI Taxonomy" id="1249553"/>
    <lineage>
        <taxon>Bacteria</taxon>
        <taxon>Pseudomonadati</taxon>
        <taxon>Pseudomonadota</taxon>
        <taxon>Gammaproteobacteria</taxon>
        <taxon>Oceanospirillales</taxon>
        <taxon>Oceanospirillaceae</taxon>
        <taxon>Bacterioplanes</taxon>
    </lineage>
</organism>
<sequence length="176" mass="19902">MTVVVRTAEQRDAQALIDLFQKLDQETQLMLFEPGERPTTLDDQALALQRFNQSHNQRIFVAEHGSELLGFVACIGNPWQRNRHVANCVIGVSQAWAAQGIGTQLMTHMQAWAEKQGLHRLELTVMEHNLAAIALYQRMGFEKEGLKRGSIKINGNTINEWLMAKLLLPSQISIKE</sequence>
<protein>
    <submittedName>
        <fullName evidence="4">GNAT family N-acetyltransferase</fullName>
    </submittedName>
</protein>